<evidence type="ECO:0000256" key="10">
    <source>
        <dbReference type="SAM" id="Phobius"/>
    </source>
</evidence>
<evidence type="ECO:0000256" key="3">
    <source>
        <dbReference type="ARBA" id="ARBA00022553"/>
    </source>
</evidence>
<evidence type="ECO:0000256" key="4">
    <source>
        <dbReference type="ARBA" id="ARBA00022679"/>
    </source>
</evidence>
<feature type="transmembrane region" description="Helical" evidence="10">
    <location>
        <begin position="60"/>
        <end position="76"/>
    </location>
</feature>
<keyword evidence="8" id="KW-0902">Two-component regulatory system</keyword>
<comment type="catalytic activity">
    <reaction evidence="1">
        <text>ATP + protein L-histidine = ADP + protein N-phospho-L-histidine.</text>
        <dbReference type="EC" id="2.7.13.3"/>
    </reaction>
</comment>
<evidence type="ECO:0000259" key="11">
    <source>
        <dbReference type="Pfam" id="PF02518"/>
    </source>
</evidence>
<dbReference type="GO" id="GO:0016020">
    <property type="term" value="C:membrane"/>
    <property type="evidence" value="ECO:0007669"/>
    <property type="project" value="InterPro"/>
</dbReference>
<keyword evidence="10" id="KW-0812">Transmembrane</keyword>
<feature type="transmembrane region" description="Helical" evidence="10">
    <location>
        <begin position="82"/>
        <end position="106"/>
    </location>
</feature>
<dbReference type="Gene3D" id="1.20.5.1930">
    <property type="match status" value="1"/>
</dbReference>
<feature type="transmembrane region" description="Helical" evidence="10">
    <location>
        <begin position="166"/>
        <end position="191"/>
    </location>
</feature>
<keyword evidence="7" id="KW-0067">ATP-binding</keyword>
<feature type="transmembrane region" description="Helical" evidence="10">
    <location>
        <begin position="31"/>
        <end position="48"/>
    </location>
</feature>
<evidence type="ECO:0000256" key="8">
    <source>
        <dbReference type="ARBA" id="ARBA00023012"/>
    </source>
</evidence>
<dbReference type="PANTHER" id="PTHR24421">
    <property type="entry name" value="NITRATE/NITRITE SENSOR PROTEIN NARX-RELATED"/>
    <property type="match status" value="1"/>
</dbReference>
<dbReference type="Gene3D" id="3.30.565.10">
    <property type="entry name" value="Histidine kinase-like ATPase, C-terminal domain"/>
    <property type="match status" value="1"/>
</dbReference>
<dbReference type="InterPro" id="IPR050482">
    <property type="entry name" value="Sensor_HK_TwoCompSys"/>
</dbReference>
<evidence type="ECO:0000256" key="9">
    <source>
        <dbReference type="SAM" id="Coils"/>
    </source>
</evidence>
<keyword evidence="14" id="KW-1185">Reference proteome</keyword>
<dbReference type="AlphaFoldDB" id="A0A0L6CPI6"/>
<keyword evidence="9" id="KW-0175">Coiled coil</keyword>
<dbReference type="GO" id="GO:0000155">
    <property type="term" value="F:phosphorelay sensor kinase activity"/>
    <property type="evidence" value="ECO:0007669"/>
    <property type="project" value="InterPro"/>
</dbReference>
<keyword evidence="3" id="KW-0597">Phosphoprotein</keyword>
<feature type="coiled-coil region" evidence="9">
    <location>
        <begin position="194"/>
        <end position="221"/>
    </location>
</feature>
<dbReference type="GO" id="GO:0005524">
    <property type="term" value="F:ATP binding"/>
    <property type="evidence" value="ECO:0007669"/>
    <property type="project" value="UniProtKB-KW"/>
</dbReference>
<keyword evidence="6" id="KW-0418">Kinase</keyword>
<dbReference type="EC" id="2.7.13.3" evidence="2"/>
<dbReference type="InterPro" id="IPR011712">
    <property type="entry name" value="Sig_transdc_His_kin_sub3_dim/P"/>
</dbReference>
<evidence type="ECO:0000259" key="12">
    <source>
        <dbReference type="Pfam" id="PF07730"/>
    </source>
</evidence>
<dbReference type="STRING" id="1631356.VV01_20785"/>
<dbReference type="CDD" id="cd16917">
    <property type="entry name" value="HATPase_UhpB-NarQ-NarX-like"/>
    <property type="match status" value="1"/>
</dbReference>
<evidence type="ECO:0000256" key="7">
    <source>
        <dbReference type="ARBA" id="ARBA00022840"/>
    </source>
</evidence>
<evidence type="ECO:0000256" key="6">
    <source>
        <dbReference type="ARBA" id="ARBA00022777"/>
    </source>
</evidence>
<evidence type="ECO:0000313" key="14">
    <source>
        <dbReference type="Proteomes" id="UP000037397"/>
    </source>
</evidence>
<reference evidence="14" key="1">
    <citation type="submission" date="2015-03" db="EMBL/GenBank/DDBJ databases">
        <title>Luteipulveratus halotolerans sp. nov., a novel actinobacterium (Dermacoccaceae) from Sarawak, Malaysia.</title>
        <authorList>
            <person name="Juboi H."/>
            <person name="Basik A."/>
            <person name="Shamsul S.S."/>
            <person name="Arnold P."/>
            <person name="Schmitt E.K."/>
            <person name="Sanglier J.-J."/>
            <person name="Yeo T."/>
        </authorList>
    </citation>
    <scope>NUCLEOTIDE SEQUENCE [LARGE SCALE GENOMIC DNA]</scope>
    <source>
        <strain evidence="14">C296001</strain>
    </source>
</reference>
<gene>
    <name evidence="13" type="ORF">VV01_20785</name>
</gene>
<evidence type="ECO:0000256" key="5">
    <source>
        <dbReference type="ARBA" id="ARBA00022741"/>
    </source>
</evidence>
<protein>
    <recommendedName>
        <fullName evidence="2">histidine kinase</fullName>
        <ecNumber evidence="2">2.7.13.3</ecNumber>
    </recommendedName>
</protein>
<organism evidence="13 14">
    <name type="scientific">Luteipulveratus halotolerans</name>
    <dbReference type="NCBI Taxonomy" id="1631356"/>
    <lineage>
        <taxon>Bacteria</taxon>
        <taxon>Bacillati</taxon>
        <taxon>Actinomycetota</taxon>
        <taxon>Actinomycetes</taxon>
        <taxon>Micrococcales</taxon>
        <taxon>Dermacoccaceae</taxon>
        <taxon>Luteipulveratus</taxon>
    </lineage>
</organism>
<dbReference type="GO" id="GO:0046983">
    <property type="term" value="F:protein dimerization activity"/>
    <property type="evidence" value="ECO:0007669"/>
    <property type="project" value="InterPro"/>
</dbReference>
<feature type="domain" description="Signal transduction histidine kinase subgroup 3 dimerisation and phosphoacceptor" evidence="12">
    <location>
        <begin position="226"/>
        <end position="292"/>
    </location>
</feature>
<comment type="caution">
    <text evidence="13">The sequence shown here is derived from an EMBL/GenBank/DDBJ whole genome shotgun (WGS) entry which is preliminary data.</text>
</comment>
<keyword evidence="10" id="KW-0472">Membrane</keyword>
<feature type="domain" description="Histidine kinase/HSP90-like ATPase" evidence="11">
    <location>
        <begin position="340"/>
        <end position="430"/>
    </location>
</feature>
<evidence type="ECO:0000256" key="1">
    <source>
        <dbReference type="ARBA" id="ARBA00000085"/>
    </source>
</evidence>
<dbReference type="Pfam" id="PF07730">
    <property type="entry name" value="HisKA_3"/>
    <property type="match status" value="1"/>
</dbReference>
<accession>A0A0L6CPI6</accession>
<dbReference type="SUPFAM" id="SSF55874">
    <property type="entry name" value="ATPase domain of HSP90 chaperone/DNA topoisomerase II/histidine kinase"/>
    <property type="match status" value="1"/>
</dbReference>
<proteinExistence type="predicted"/>
<evidence type="ECO:0000256" key="2">
    <source>
        <dbReference type="ARBA" id="ARBA00012438"/>
    </source>
</evidence>
<evidence type="ECO:0000313" key="13">
    <source>
        <dbReference type="EMBL" id="KNX39647.1"/>
    </source>
</evidence>
<dbReference type="Pfam" id="PF02518">
    <property type="entry name" value="HATPase_c"/>
    <property type="match status" value="1"/>
</dbReference>
<sequence>MVAVRHGGARFFALGDSWRRPLPERWLRQDLLTAAAFLLLAAIGLETARSMAVLVTGKPVWVEYAALVSTAVVIVWRRRFPLTAMALVAAAMFCTGVFMPELMLQFTPQILYLFGFYSGMAWGAPRGRALVVTGLMVLFMFGWLAWQFVWGDSWDEMRSRPDVGLLGAGVASVVYTFVTNAVFFGGAMAAGQMAWRTARQRAALQEQAEKIEAQSLELQQQATLDERLRIARELHDVVAHHVAVIGIQAGAARKTLDRRPEMAAGALQQVEDSAREAVGEMRSLLGTLRADDDDRAPQPTVRDIPALVDEVRSRGLRVSYAEVEASPGMLAEVPSVVGLSLYRTVQEALSNIRRHSTADSARVVLRALDEADGAYAEVEVLDDGDPRGGTGGSGLGLVGMRERIIAQGGLGDIGPRETGGYRVRVRLPLTVRS</sequence>
<dbReference type="Proteomes" id="UP000037397">
    <property type="component" value="Unassembled WGS sequence"/>
</dbReference>
<keyword evidence="5" id="KW-0547">Nucleotide-binding</keyword>
<dbReference type="PANTHER" id="PTHR24421:SF10">
    <property type="entry name" value="NITRATE_NITRITE SENSOR PROTEIN NARQ"/>
    <property type="match status" value="1"/>
</dbReference>
<keyword evidence="10" id="KW-1133">Transmembrane helix</keyword>
<dbReference type="InterPro" id="IPR003594">
    <property type="entry name" value="HATPase_dom"/>
</dbReference>
<dbReference type="InterPro" id="IPR036890">
    <property type="entry name" value="HATPase_C_sf"/>
</dbReference>
<keyword evidence="4" id="KW-0808">Transferase</keyword>
<name>A0A0L6CPI6_9MICO</name>
<feature type="transmembrane region" description="Helical" evidence="10">
    <location>
        <begin position="127"/>
        <end position="146"/>
    </location>
</feature>
<dbReference type="OrthoDB" id="227596at2"/>
<dbReference type="EMBL" id="LAIR01000002">
    <property type="protein sequence ID" value="KNX39647.1"/>
    <property type="molecule type" value="Genomic_DNA"/>
</dbReference>